<dbReference type="EMBL" id="JAYMYS010000003">
    <property type="protein sequence ID" value="KAK7399017.1"/>
    <property type="molecule type" value="Genomic_DNA"/>
</dbReference>
<accession>A0AAN9SKV6</accession>
<keyword evidence="2" id="KW-1185">Reference proteome</keyword>
<evidence type="ECO:0000313" key="2">
    <source>
        <dbReference type="Proteomes" id="UP001386955"/>
    </source>
</evidence>
<evidence type="ECO:0000313" key="1">
    <source>
        <dbReference type="EMBL" id="KAK7399017.1"/>
    </source>
</evidence>
<proteinExistence type="predicted"/>
<name>A0AAN9SKV6_PSOTE</name>
<sequence length="86" mass="9960">METYSSFYHENSELRLESNVLLASTEWRILPLAIADFRYATLVLNGSDLSVRNRRCKLVSPRRLWNALKHIGLPRIAEDQALCSRN</sequence>
<dbReference type="Proteomes" id="UP001386955">
    <property type="component" value="Unassembled WGS sequence"/>
</dbReference>
<organism evidence="1 2">
    <name type="scientific">Psophocarpus tetragonolobus</name>
    <name type="common">Winged bean</name>
    <name type="synonym">Dolichos tetragonolobus</name>
    <dbReference type="NCBI Taxonomy" id="3891"/>
    <lineage>
        <taxon>Eukaryota</taxon>
        <taxon>Viridiplantae</taxon>
        <taxon>Streptophyta</taxon>
        <taxon>Embryophyta</taxon>
        <taxon>Tracheophyta</taxon>
        <taxon>Spermatophyta</taxon>
        <taxon>Magnoliopsida</taxon>
        <taxon>eudicotyledons</taxon>
        <taxon>Gunneridae</taxon>
        <taxon>Pentapetalae</taxon>
        <taxon>rosids</taxon>
        <taxon>fabids</taxon>
        <taxon>Fabales</taxon>
        <taxon>Fabaceae</taxon>
        <taxon>Papilionoideae</taxon>
        <taxon>50 kb inversion clade</taxon>
        <taxon>NPAAA clade</taxon>
        <taxon>indigoferoid/millettioid clade</taxon>
        <taxon>Phaseoleae</taxon>
        <taxon>Psophocarpus</taxon>
    </lineage>
</organism>
<protein>
    <submittedName>
        <fullName evidence="1">Uncharacterized protein</fullName>
    </submittedName>
</protein>
<dbReference type="AlphaFoldDB" id="A0AAN9SKV6"/>
<gene>
    <name evidence="1" type="ORF">VNO78_10192</name>
</gene>
<reference evidence="1 2" key="1">
    <citation type="submission" date="2024-01" db="EMBL/GenBank/DDBJ databases">
        <title>The genomes of 5 underutilized Papilionoideae crops provide insights into root nodulation and disease resistanc.</title>
        <authorList>
            <person name="Jiang F."/>
        </authorList>
    </citation>
    <scope>NUCLEOTIDE SEQUENCE [LARGE SCALE GENOMIC DNA]</scope>
    <source>
        <strain evidence="1">DUOXIRENSHENG_FW03</strain>
        <tissue evidence="1">Leaves</tissue>
    </source>
</reference>
<comment type="caution">
    <text evidence="1">The sequence shown here is derived from an EMBL/GenBank/DDBJ whole genome shotgun (WGS) entry which is preliminary data.</text>
</comment>